<feature type="transmembrane region" description="Helical" evidence="8">
    <location>
        <begin position="1064"/>
        <end position="1086"/>
    </location>
</feature>
<feature type="region of interest" description="Disordered" evidence="7">
    <location>
        <begin position="1656"/>
        <end position="1712"/>
    </location>
</feature>
<feature type="transmembrane region" description="Helical" evidence="8">
    <location>
        <begin position="2001"/>
        <end position="2018"/>
    </location>
</feature>
<dbReference type="InterPro" id="IPR058656">
    <property type="entry name" value="Mok11-13/Ags1-like_GH"/>
</dbReference>
<evidence type="ECO:0000256" key="7">
    <source>
        <dbReference type="SAM" id="MobiDB-lite"/>
    </source>
</evidence>
<feature type="transmembrane region" description="Helical" evidence="8">
    <location>
        <begin position="2063"/>
        <end position="2086"/>
    </location>
</feature>
<feature type="transmembrane region" description="Helical" evidence="8">
    <location>
        <begin position="2112"/>
        <end position="2128"/>
    </location>
</feature>
<evidence type="ECO:0000256" key="9">
    <source>
        <dbReference type="SAM" id="SignalP"/>
    </source>
</evidence>
<dbReference type="InterPro" id="IPR006047">
    <property type="entry name" value="GH13_cat_dom"/>
</dbReference>
<dbReference type="Pfam" id="PF26111">
    <property type="entry name" value="Ig_Mok13"/>
    <property type="match status" value="1"/>
</dbReference>
<keyword evidence="8" id="KW-0472">Membrane</keyword>
<dbReference type="EMBL" id="WIUZ02000016">
    <property type="protein sequence ID" value="KAF9780442.1"/>
    <property type="molecule type" value="Genomic_DNA"/>
</dbReference>
<name>A0A9P6L3A5_9AGAM</name>
<evidence type="ECO:0000256" key="3">
    <source>
        <dbReference type="ARBA" id="ARBA00022676"/>
    </source>
</evidence>
<keyword evidence="11" id="KW-0378">Hydrolase</keyword>
<evidence type="ECO:0000313" key="12">
    <source>
        <dbReference type="Proteomes" id="UP000736335"/>
    </source>
</evidence>
<dbReference type="Pfam" id="PF26114">
    <property type="entry name" value="Ig_2_Mok13"/>
    <property type="match status" value="1"/>
</dbReference>
<comment type="caution">
    <text evidence="11">The sequence shown here is derived from an EMBL/GenBank/DDBJ whole genome shotgun (WGS) entry which is preliminary data.</text>
</comment>
<proteinExistence type="inferred from homology"/>
<dbReference type="SUPFAM" id="SSF51445">
    <property type="entry name" value="(Trans)glycosidases"/>
    <property type="match status" value="1"/>
</dbReference>
<feature type="region of interest" description="Disordered" evidence="7">
    <location>
        <begin position="1616"/>
        <end position="1635"/>
    </location>
</feature>
<feature type="transmembrane region" description="Helical" evidence="8">
    <location>
        <begin position="1962"/>
        <end position="1981"/>
    </location>
</feature>
<dbReference type="InterPro" id="IPR058658">
    <property type="entry name" value="Mok11-13/Ags1-like_Ig_2"/>
</dbReference>
<dbReference type="InterPro" id="IPR058657">
    <property type="entry name" value="Mok11-13/Ags1-like_Ig"/>
</dbReference>
<evidence type="ECO:0000256" key="4">
    <source>
        <dbReference type="ARBA" id="ARBA00022679"/>
    </source>
</evidence>
<gene>
    <name evidence="11" type="ORF">BJ322DRAFT_1011947</name>
</gene>
<comment type="similarity">
    <text evidence="1">Belongs to the glycosyltransferase group 1 family.</text>
</comment>
<dbReference type="Proteomes" id="UP000736335">
    <property type="component" value="Unassembled WGS sequence"/>
</dbReference>
<accession>A0A9P6L3A5</accession>
<dbReference type="Pfam" id="PF00128">
    <property type="entry name" value="Alpha-amylase"/>
    <property type="match status" value="1"/>
</dbReference>
<evidence type="ECO:0000313" key="11">
    <source>
        <dbReference type="EMBL" id="KAF9780442.1"/>
    </source>
</evidence>
<dbReference type="SMART" id="SM00642">
    <property type="entry name" value="Aamy"/>
    <property type="match status" value="1"/>
</dbReference>
<feature type="transmembrane region" description="Helical" evidence="8">
    <location>
        <begin position="1901"/>
        <end position="1924"/>
    </location>
</feature>
<dbReference type="Pfam" id="PF26122">
    <property type="entry name" value="CBM_Mok13"/>
    <property type="match status" value="1"/>
</dbReference>
<dbReference type="GO" id="GO:0070600">
    <property type="term" value="P:fungal-type cell wall (1-&gt;3)-alpha-glucan biosynthetic process"/>
    <property type="evidence" value="ECO:0007669"/>
    <property type="project" value="TreeGrafter"/>
</dbReference>
<feature type="transmembrane region" description="Helical" evidence="8">
    <location>
        <begin position="2148"/>
        <end position="2168"/>
    </location>
</feature>
<feature type="transmembrane region" description="Helical" evidence="8">
    <location>
        <begin position="2294"/>
        <end position="2313"/>
    </location>
</feature>
<dbReference type="GO" id="GO:0009277">
    <property type="term" value="C:fungal-type cell wall"/>
    <property type="evidence" value="ECO:0007669"/>
    <property type="project" value="TreeGrafter"/>
</dbReference>
<feature type="transmembrane region" description="Helical" evidence="8">
    <location>
        <begin position="2175"/>
        <end position="2198"/>
    </location>
</feature>
<keyword evidence="8" id="KW-1133">Transmembrane helix</keyword>
<dbReference type="PANTHER" id="PTHR47182">
    <property type="entry name" value="CELL WALL ALPHA-1,3-GLUCAN SYNTHASE AGS1-RELATED"/>
    <property type="match status" value="1"/>
</dbReference>
<dbReference type="OrthoDB" id="512920at2759"/>
<keyword evidence="4" id="KW-0808">Transferase</keyword>
<dbReference type="SUPFAM" id="SSF53756">
    <property type="entry name" value="UDP-Glycosyltransferase/glycogen phosphorylase"/>
    <property type="match status" value="1"/>
</dbReference>
<dbReference type="InterPro" id="IPR058659">
    <property type="entry name" value="Mok11-13/Ags1-like_CBM"/>
</dbReference>
<reference evidence="11" key="1">
    <citation type="journal article" date="2020" name="Nat. Commun.">
        <title>Large-scale genome sequencing of mycorrhizal fungi provides insights into the early evolution of symbiotic traits.</title>
        <authorList>
            <person name="Miyauchi S."/>
            <person name="Kiss E."/>
            <person name="Kuo A."/>
            <person name="Drula E."/>
            <person name="Kohler A."/>
            <person name="Sanchez-Garcia M."/>
            <person name="Morin E."/>
            <person name="Andreopoulos B."/>
            <person name="Barry K.W."/>
            <person name="Bonito G."/>
            <person name="Buee M."/>
            <person name="Carver A."/>
            <person name="Chen C."/>
            <person name="Cichocki N."/>
            <person name="Clum A."/>
            <person name="Culley D."/>
            <person name="Crous P.W."/>
            <person name="Fauchery L."/>
            <person name="Girlanda M."/>
            <person name="Hayes R.D."/>
            <person name="Keri Z."/>
            <person name="LaButti K."/>
            <person name="Lipzen A."/>
            <person name="Lombard V."/>
            <person name="Magnuson J."/>
            <person name="Maillard F."/>
            <person name="Murat C."/>
            <person name="Nolan M."/>
            <person name="Ohm R.A."/>
            <person name="Pangilinan J."/>
            <person name="Pereira M.F."/>
            <person name="Perotto S."/>
            <person name="Peter M."/>
            <person name="Pfister S."/>
            <person name="Riley R."/>
            <person name="Sitrit Y."/>
            <person name="Stielow J.B."/>
            <person name="Szollosi G."/>
            <person name="Zifcakova L."/>
            <person name="Stursova M."/>
            <person name="Spatafora J.W."/>
            <person name="Tedersoo L."/>
            <person name="Vaario L.M."/>
            <person name="Yamada A."/>
            <person name="Yan M."/>
            <person name="Wang P."/>
            <person name="Xu J."/>
            <person name="Bruns T."/>
            <person name="Baldrian P."/>
            <person name="Vilgalys R."/>
            <person name="Dunand C."/>
            <person name="Henrissat B."/>
            <person name="Grigoriev I.V."/>
            <person name="Hibbett D."/>
            <person name="Nagy L.G."/>
            <person name="Martin F.M."/>
        </authorList>
    </citation>
    <scope>NUCLEOTIDE SEQUENCE</scope>
    <source>
        <strain evidence="11">UH-Tt-Lm1</strain>
    </source>
</reference>
<feature type="transmembrane region" description="Helical" evidence="8">
    <location>
        <begin position="2250"/>
        <end position="2268"/>
    </location>
</feature>
<dbReference type="InterPro" id="IPR013534">
    <property type="entry name" value="Starch_synth_cat_dom"/>
</dbReference>
<comment type="catalytic activity">
    <reaction evidence="6">
        <text>[(1-&gt;3)-alpha-D-glucosyl](n) + UDP-alpha-D-glucose = [(1-&gt;3)-alpha-D-glucosyl](n+1) + UDP + H(+)</text>
        <dbReference type="Rhea" id="RHEA:19749"/>
        <dbReference type="Rhea" id="RHEA-COMP:11150"/>
        <dbReference type="Rhea" id="RHEA-COMP:11151"/>
        <dbReference type="ChEBI" id="CHEBI:15378"/>
        <dbReference type="ChEBI" id="CHEBI:28100"/>
        <dbReference type="ChEBI" id="CHEBI:58223"/>
        <dbReference type="ChEBI" id="CHEBI:58885"/>
        <dbReference type="EC" id="2.4.1.183"/>
    </reaction>
</comment>
<dbReference type="Pfam" id="PF26108">
    <property type="entry name" value="GH_Mok13"/>
    <property type="match status" value="1"/>
</dbReference>
<dbReference type="FunFam" id="3.40.50.2000:FF:000157">
    <property type="entry name" value="Alpha-1,3-glucan synthase, variant"/>
    <property type="match status" value="1"/>
</dbReference>
<dbReference type="InterPro" id="IPR058654">
    <property type="entry name" value="Mok11-14/Ags1-like_TM"/>
</dbReference>
<evidence type="ECO:0000256" key="1">
    <source>
        <dbReference type="ARBA" id="ARBA00006122"/>
    </source>
</evidence>
<keyword evidence="9" id="KW-0732">Signal</keyword>
<dbReference type="Gene3D" id="3.40.50.2000">
    <property type="entry name" value="Glycogen Phosphorylase B"/>
    <property type="match status" value="2"/>
</dbReference>
<feature type="signal peptide" evidence="9">
    <location>
        <begin position="1"/>
        <end position="19"/>
    </location>
</feature>
<feature type="transmembrane region" description="Helical" evidence="8">
    <location>
        <begin position="2030"/>
        <end position="2051"/>
    </location>
</feature>
<keyword evidence="5" id="KW-0961">Cell wall biogenesis/degradation</keyword>
<evidence type="ECO:0000256" key="2">
    <source>
        <dbReference type="ARBA" id="ARBA00012688"/>
    </source>
</evidence>
<keyword evidence="3" id="KW-0328">Glycosyltransferase</keyword>
<feature type="transmembrane region" description="Helical" evidence="8">
    <location>
        <begin position="2218"/>
        <end position="2238"/>
    </location>
</feature>
<dbReference type="Pfam" id="PF08323">
    <property type="entry name" value="Glyco_transf_5"/>
    <property type="match status" value="1"/>
</dbReference>
<keyword evidence="8" id="KW-0812">Transmembrane</keyword>
<dbReference type="InterPro" id="IPR001296">
    <property type="entry name" value="Glyco_trans_1"/>
</dbReference>
<feature type="transmembrane region" description="Helical" evidence="8">
    <location>
        <begin position="1936"/>
        <end position="1955"/>
    </location>
</feature>
<organism evidence="11 12">
    <name type="scientific">Thelephora terrestris</name>
    <dbReference type="NCBI Taxonomy" id="56493"/>
    <lineage>
        <taxon>Eukaryota</taxon>
        <taxon>Fungi</taxon>
        <taxon>Dikarya</taxon>
        <taxon>Basidiomycota</taxon>
        <taxon>Agaricomycotina</taxon>
        <taxon>Agaricomycetes</taxon>
        <taxon>Thelephorales</taxon>
        <taxon>Thelephoraceae</taxon>
        <taxon>Thelephora</taxon>
    </lineage>
</organism>
<feature type="compositionally biased region" description="Basic and acidic residues" evidence="7">
    <location>
        <begin position="1624"/>
        <end position="1635"/>
    </location>
</feature>
<dbReference type="PANTHER" id="PTHR47182:SF2">
    <property type="entry name" value="CELL WALL ALPHA-1,3-GLUCAN SYNTHASE AGS1"/>
    <property type="match status" value="1"/>
</dbReference>
<dbReference type="GO" id="GO:0016787">
    <property type="term" value="F:hydrolase activity"/>
    <property type="evidence" value="ECO:0007669"/>
    <property type="project" value="UniProtKB-KW"/>
</dbReference>
<protein>
    <recommendedName>
        <fullName evidence="2">alpha-1,3-glucan synthase</fullName>
        <ecNumber evidence="2">2.4.1.183</ecNumber>
    </recommendedName>
</protein>
<dbReference type="Pfam" id="PF00534">
    <property type="entry name" value="Glycos_transf_1"/>
    <property type="match status" value="1"/>
</dbReference>
<sequence>MGLPAVLLGLAPMITLTLAAPYNGTYAGYNLNTNQNAQSPLDYDTNFVPSNYHPSPANWRIPFYTVLMDKFADGDPTNNDFFGSPFEWDWRETNLRFGGDLAGLESKLDYLAGMGIKAIFASGTPWINMLWQADGYSPLDLTTLDPHWGQRDEWRSMIDAVHARGMYYVVDSTLATMGGLIDWKGFENDTAPFNVEEYDAVLKKHKYFPWDFYEYKDFSIDNSRNASCVFPTFYSEDGTVLNDPAATIPRDGCKASDFDQYGDLGASNAQPDWIRQLARFDIQDRAREWQPRVLERLINFSCLAIKALDFDAIRIDKSTQVTVDPMATWATGVRKCAADMGKTNFFISGEVTGGNTFGSLYLGRGRQPNQRPPSLEGAINVTSNDNQFFLRPARNNGIDADAFHYSIYRSFQRFLGLDGNIQVGYDTPVNFVDAWNTLLVQNDFINAGTGEFDPRHLYGLSNFDVFRWDGLVNGTQRSSLGMFIASLAMPGSPLVYYGEEQGLYLFDNTDSSYLFGRQAMPSNKAWQRHGCYHLGSDAIFDFPLGKALLGCQDDWNSLDHFDPTADVRRLYKQFFDLRVAYPALNDGFSLVQNGNLTHEDFLPFSSGTPTERGLWSVSRGGLSPLQNFTYNDTVWLLYTNENTTVSYDGGCTTSSGIAGPYQGNTVVRNLLYPFESYTLGSSNQSFLSNGGSPYFGCIESITMQPYGFKALVPTTNWVAPVPALTEFIPGHDARIEVDDNSTNPNSTAIRIEFSDLMDCNSVTQSMNFTLASSGKGSTPSVNVDSIQCQTIPDDEVTPTDVLGAALSRWFWSGTIENVADGILTITIDNPQNQNGLGTGATDSLLVRKGKTDNVMVFPNSDYDGTALSDNGDNLVFTHRAFGAEKLRYSVDFGKSWSDWRNWEDTTAIPKSEFQNKKFFWKGNHVIMNYWAKAASSAATVVHADYQYNIPRRVPRLLARGVFNRMGLDSDVPSTFTHTSDGKWELNIMAGWPSPIQLNVYDFDDYFYGDADGDGVLDRLPPNSVAVNFLNVPAPPKPHLSWTLIVDDLTMSWSLRPRGYQLTSAIVYGLLLFIPFLTALLATFIFMTTHYGIKFNKFGVITQGYKSVSKNDDGEKTIGEKLGLSSHKQSESVGWLESKSRRRKVLIATLEYEIIDWKLKVKIGGLGVMSSLMGKSMTDVDLIWVVPKVKDLIYPPGEPLDPMEVIIFGEPYLVEVQKHVFGNISYVILDSPVFRAQTKSDPYPARMDDLESAIFYSTWNQAIAATVKRNPDIDIYHINDYHGALAPIYLLPKVLPVCLSLHNAEFQGLWPLRTKEEMKEVCSAFNISKEHCTKYVQFGNAFNLLHAAASFISVHQHSIGVAGVSDKYGKRSWSRYPALWTLKHVDSLPNPDPSDLEALDAKPVSTKNVKIDQDAEAKRPELKRQAQEWAHIAQNPNADLFVFVGRWSKQKGVDLIADIMPAMLEKYPSIQLIAVGPVIDLYGKFAAEKLARLMEIYPERVFSKPEFTALPPYLFSGAEFALIPSRDEPFGLVAVEFGRKGALGVGSRLGGLGLMPGWWFPVESTSTEHMLSQFRKTIKKAIESTPKERQLLRARSAVQRFPVVEWRQRTEDFHRRSIHASRRHAGPDAWRESDGDTRGILPIQHVGDWDPVYLAEPLRPPWGDRESPLSSPTLRSADGSQDDLATGQPLLTPISHRQSITSETTVDPNYRDSMASQRQYNTFLERANRQIAQQSQNIPDPFLGRSRASFGERPYSQYSTSSRLSSVESIGTLADEKQNSPLNKAIDTFTDKDGYVTAEFVDRLQVLDAKNSQDELSIEKFLTKSEGAFFDKVKEDKRISATSLRSHRRSYSHSDAPRSSFYSSTPDPPFFVDEMGMISGGGDASTVVTIPSRLQVFLSRGFFGWPLYSIILAFGQMLSATSYQIVLLSGSNGQIDVQLYIIGAVFFGASVIWYLLSRFKPSIWVLSLPWFFFSAAFFLIGLPYISKTFLPAHDILSSAATWAYAVASAAGFAFFSLNFGEEAGAATQVWILRACIVQGSQQIWVTALWYWGDKLNNAVPGVFSPWWIVCIVWLLSALCFLFMIFLLRGLPEYYRQTPPGVPSFYRTLFRRKLVLWFLLSLVLRDYWLSGSYGKSWSFLWDNELEEWEVFILIVAFFIGVWAALLAFLTRFSKIHTWFLAIFAVGIGAPRWCQMLWGVSSVALYLPWAGVAGPWISVSLWLWLGVLDAVQGVGLGMILLQTLSRLHVCATLAFSQMLGSAVIIAARATVPRKQVFPDFGLWDAGEGFKHSPLASVPFWIALVCQIIIVVGYFWYYRKEQLGA</sequence>
<dbReference type="Pfam" id="PF26127">
    <property type="entry name" value="12TM_Mok13"/>
    <property type="match status" value="1"/>
</dbReference>
<reference evidence="11" key="2">
    <citation type="submission" date="2020-11" db="EMBL/GenBank/DDBJ databases">
        <authorList>
            <consortium name="DOE Joint Genome Institute"/>
            <person name="Kuo A."/>
            <person name="Miyauchi S."/>
            <person name="Kiss E."/>
            <person name="Drula E."/>
            <person name="Kohler A."/>
            <person name="Sanchez-Garcia M."/>
            <person name="Andreopoulos B."/>
            <person name="Barry K.W."/>
            <person name="Bonito G."/>
            <person name="Buee M."/>
            <person name="Carver A."/>
            <person name="Chen C."/>
            <person name="Cichocki N."/>
            <person name="Clum A."/>
            <person name="Culley D."/>
            <person name="Crous P.W."/>
            <person name="Fauchery L."/>
            <person name="Girlanda M."/>
            <person name="Hayes R."/>
            <person name="Keri Z."/>
            <person name="Labutti K."/>
            <person name="Lipzen A."/>
            <person name="Lombard V."/>
            <person name="Magnuson J."/>
            <person name="Maillard F."/>
            <person name="Morin E."/>
            <person name="Murat C."/>
            <person name="Nolan M."/>
            <person name="Ohm R."/>
            <person name="Pangilinan J."/>
            <person name="Pereira M."/>
            <person name="Perotto S."/>
            <person name="Peter M."/>
            <person name="Riley R."/>
            <person name="Sitrit Y."/>
            <person name="Stielow B."/>
            <person name="Szollosi G."/>
            <person name="Zifcakova L."/>
            <person name="Stursova M."/>
            <person name="Spatafora J.W."/>
            <person name="Tedersoo L."/>
            <person name="Vaario L.-M."/>
            <person name="Yamada A."/>
            <person name="Yan M."/>
            <person name="Wang P."/>
            <person name="Xu J."/>
            <person name="Bruns T."/>
            <person name="Baldrian P."/>
            <person name="Vilgalys R."/>
            <person name="Henrissat B."/>
            <person name="Grigoriev I.V."/>
            <person name="Hibbett D."/>
            <person name="Nagy L.G."/>
            <person name="Martin F.M."/>
        </authorList>
    </citation>
    <scope>NUCLEOTIDE SEQUENCE</scope>
    <source>
        <strain evidence="11">UH-Tt-Lm1</strain>
    </source>
</reference>
<feature type="domain" description="Glycosyl hydrolase family 13 catalytic" evidence="10">
    <location>
        <begin position="65"/>
        <end position="541"/>
    </location>
</feature>
<dbReference type="GO" id="GO:0047657">
    <property type="term" value="F:alpha-1,3-glucan synthase activity"/>
    <property type="evidence" value="ECO:0007669"/>
    <property type="project" value="UniProtKB-EC"/>
</dbReference>
<dbReference type="FunFam" id="3.40.50.2000:FF:000052">
    <property type="entry name" value="Alpha-1,3-glucan synthase Ags2"/>
    <property type="match status" value="1"/>
</dbReference>
<evidence type="ECO:0000259" key="10">
    <source>
        <dbReference type="SMART" id="SM00642"/>
    </source>
</evidence>
<dbReference type="EC" id="2.4.1.183" evidence="2"/>
<dbReference type="InterPro" id="IPR058655">
    <property type="entry name" value="Mok11-14/Ags1-like"/>
</dbReference>
<evidence type="ECO:0000256" key="6">
    <source>
        <dbReference type="ARBA" id="ARBA00048960"/>
    </source>
</evidence>
<evidence type="ECO:0000256" key="5">
    <source>
        <dbReference type="ARBA" id="ARBA00023316"/>
    </source>
</evidence>
<keyword evidence="12" id="KW-1185">Reference proteome</keyword>
<dbReference type="InterPro" id="IPR017853">
    <property type="entry name" value="GH"/>
</dbReference>
<feature type="chain" id="PRO_5040323413" description="alpha-1,3-glucan synthase" evidence="9">
    <location>
        <begin position="20"/>
        <end position="2321"/>
    </location>
</feature>
<evidence type="ECO:0000256" key="8">
    <source>
        <dbReference type="SAM" id="Phobius"/>
    </source>
</evidence>
<feature type="compositionally biased region" description="Polar residues" evidence="7">
    <location>
        <begin position="1694"/>
        <end position="1706"/>
    </location>
</feature>
<dbReference type="Gene3D" id="3.20.20.80">
    <property type="entry name" value="Glycosidases"/>
    <property type="match status" value="2"/>
</dbReference>
<dbReference type="CDD" id="cd06174">
    <property type="entry name" value="MFS"/>
    <property type="match status" value="1"/>
</dbReference>